<dbReference type="SMART" id="SM00855">
    <property type="entry name" value="PGAM"/>
    <property type="match status" value="1"/>
</dbReference>
<proteinExistence type="predicted"/>
<comment type="caution">
    <text evidence="1">The sequence shown here is derived from an EMBL/GenBank/DDBJ whole genome shotgun (WGS) entry which is preliminary data.</text>
</comment>
<keyword evidence="2" id="KW-1185">Reference proteome</keyword>
<dbReference type="OrthoDB" id="92610at2"/>
<gene>
    <name evidence="1" type="primary">sixA</name>
    <name evidence="1" type="ORF">FM069_12335</name>
</gene>
<dbReference type="PANTHER" id="PTHR48100">
    <property type="entry name" value="BROAD-SPECIFICITY PHOSPHATASE YOR283W-RELATED"/>
    <property type="match status" value="1"/>
</dbReference>
<reference evidence="1 2" key="1">
    <citation type="submission" date="2019-07" db="EMBL/GenBank/DDBJ databases">
        <title>Pseudomonas mangiferae sp. nov., isolated from bark of mango tree in Thailand.</title>
        <authorList>
            <person name="Srisuk N."/>
            <person name="Anurat P."/>
        </authorList>
    </citation>
    <scope>NUCLEOTIDE SEQUENCE [LARGE SCALE GENOMIC DNA]</scope>
    <source>
        <strain evidence="1 2">DMKU_BBB3-04</strain>
    </source>
</reference>
<dbReference type="InterPro" id="IPR004449">
    <property type="entry name" value="SixA"/>
</dbReference>
<dbReference type="InterPro" id="IPR029033">
    <property type="entry name" value="His_PPase_superfam"/>
</dbReference>
<dbReference type="GO" id="GO:0005737">
    <property type="term" value="C:cytoplasm"/>
    <property type="evidence" value="ECO:0007669"/>
    <property type="project" value="InterPro"/>
</dbReference>
<dbReference type="SUPFAM" id="SSF53254">
    <property type="entry name" value="Phosphoglycerate mutase-like"/>
    <property type="match status" value="1"/>
</dbReference>
<dbReference type="Pfam" id="PF00300">
    <property type="entry name" value="His_Phos_1"/>
    <property type="match status" value="1"/>
</dbReference>
<dbReference type="Gene3D" id="3.40.50.1240">
    <property type="entry name" value="Phosphoglycerate mutase-like"/>
    <property type="match status" value="1"/>
</dbReference>
<evidence type="ECO:0000313" key="1">
    <source>
        <dbReference type="EMBL" id="TRX74329.1"/>
    </source>
</evidence>
<dbReference type="CDD" id="cd07067">
    <property type="entry name" value="HP_PGM_like"/>
    <property type="match status" value="1"/>
</dbReference>
<dbReference type="InterPro" id="IPR013078">
    <property type="entry name" value="His_Pase_superF_clade-1"/>
</dbReference>
<organism evidence="1 2">
    <name type="scientific">Pseudomonas mangiferae</name>
    <dbReference type="NCBI Taxonomy" id="2593654"/>
    <lineage>
        <taxon>Bacteria</taxon>
        <taxon>Pseudomonadati</taxon>
        <taxon>Pseudomonadota</taxon>
        <taxon>Gammaproteobacteria</taxon>
        <taxon>Pseudomonadales</taxon>
        <taxon>Pseudomonadaceae</taxon>
        <taxon>Pseudomonas</taxon>
    </lineage>
</organism>
<dbReference type="NCBIfam" id="TIGR00249">
    <property type="entry name" value="sixA"/>
    <property type="match status" value="1"/>
</dbReference>
<name>A0A553GXW1_9PSED</name>
<dbReference type="Proteomes" id="UP000315235">
    <property type="component" value="Unassembled WGS sequence"/>
</dbReference>
<protein>
    <submittedName>
        <fullName evidence="1">Phosphohistidine phosphatase SixA</fullName>
    </submittedName>
</protein>
<sequence>MRIWLLRHGEAEAQARSDPDRRLTARGRDDVQRVAERLAGRPLQAIFASPYVRAQQSAALVREALGFAGAVNTLSWVTPESSPRQALDRLADYQGGEWLLVTHNPFVGQLASLLLHGHVQEPLPMGTAYLAELEGELPLAGGMTLRALHRPE</sequence>
<dbReference type="AlphaFoldDB" id="A0A553GXW1"/>
<accession>A0A553GXW1</accession>
<dbReference type="RefSeq" id="WP_143488657.1">
    <property type="nucleotide sequence ID" value="NZ_VJOY01000008.1"/>
</dbReference>
<dbReference type="InterPro" id="IPR050275">
    <property type="entry name" value="PGM_Phosphatase"/>
</dbReference>
<dbReference type="EMBL" id="VJOY01000008">
    <property type="protein sequence ID" value="TRX74329.1"/>
    <property type="molecule type" value="Genomic_DNA"/>
</dbReference>
<evidence type="ECO:0000313" key="2">
    <source>
        <dbReference type="Proteomes" id="UP000315235"/>
    </source>
</evidence>
<dbReference type="GO" id="GO:0101006">
    <property type="term" value="F:protein histidine phosphatase activity"/>
    <property type="evidence" value="ECO:0007669"/>
    <property type="project" value="InterPro"/>
</dbReference>